<evidence type="ECO:0000313" key="2">
    <source>
        <dbReference type="Proteomes" id="UP000805193"/>
    </source>
</evidence>
<protein>
    <submittedName>
        <fullName evidence="1">Uncharacterized protein</fullName>
    </submittedName>
</protein>
<sequence length="82" mass="9167">MLCRPRGTPDFGDVRASFKARRYEAPPALEGADDATAVKRSPVRCQRGPAEFSSPVSLSWLKHKQQRITAAPRHAEDALCWF</sequence>
<comment type="caution">
    <text evidence="1">The sequence shown here is derived from an EMBL/GenBank/DDBJ whole genome shotgun (WGS) entry which is preliminary data.</text>
</comment>
<evidence type="ECO:0000313" key="1">
    <source>
        <dbReference type="EMBL" id="KAG0431184.1"/>
    </source>
</evidence>
<reference evidence="1 2" key="1">
    <citation type="journal article" date="2020" name="Cell">
        <title>Large-Scale Comparative Analyses of Tick Genomes Elucidate Their Genetic Diversity and Vector Capacities.</title>
        <authorList>
            <consortium name="Tick Genome and Microbiome Consortium (TIGMIC)"/>
            <person name="Jia N."/>
            <person name="Wang J."/>
            <person name="Shi W."/>
            <person name="Du L."/>
            <person name="Sun Y."/>
            <person name="Zhan W."/>
            <person name="Jiang J.F."/>
            <person name="Wang Q."/>
            <person name="Zhang B."/>
            <person name="Ji P."/>
            <person name="Bell-Sakyi L."/>
            <person name="Cui X.M."/>
            <person name="Yuan T.T."/>
            <person name="Jiang B.G."/>
            <person name="Yang W.F."/>
            <person name="Lam T.T."/>
            <person name="Chang Q.C."/>
            <person name="Ding S.J."/>
            <person name="Wang X.J."/>
            <person name="Zhu J.G."/>
            <person name="Ruan X.D."/>
            <person name="Zhao L."/>
            <person name="Wei J.T."/>
            <person name="Ye R.Z."/>
            <person name="Que T.C."/>
            <person name="Du C.H."/>
            <person name="Zhou Y.H."/>
            <person name="Cheng J.X."/>
            <person name="Dai P.F."/>
            <person name="Guo W.B."/>
            <person name="Han X.H."/>
            <person name="Huang E.J."/>
            <person name="Li L.F."/>
            <person name="Wei W."/>
            <person name="Gao Y.C."/>
            <person name="Liu J.Z."/>
            <person name="Shao H.Z."/>
            <person name="Wang X."/>
            <person name="Wang C.C."/>
            <person name="Yang T.C."/>
            <person name="Huo Q.B."/>
            <person name="Li W."/>
            <person name="Chen H.Y."/>
            <person name="Chen S.E."/>
            <person name="Zhou L.G."/>
            <person name="Ni X.B."/>
            <person name="Tian J.H."/>
            <person name="Sheng Y."/>
            <person name="Liu T."/>
            <person name="Pan Y.S."/>
            <person name="Xia L.Y."/>
            <person name="Li J."/>
            <person name="Zhao F."/>
            <person name="Cao W.C."/>
        </authorList>
    </citation>
    <scope>NUCLEOTIDE SEQUENCE [LARGE SCALE GENOMIC DNA]</scope>
    <source>
        <strain evidence="1">Iper-2018</strain>
    </source>
</reference>
<name>A0AC60QAW2_IXOPE</name>
<gene>
    <name evidence="1" type="ORF">HPB47_022017</name>
</gene>
<keyword evidence="2" id="KW-1185">Reference proteome</keyword>
<dbReference type="EMBL" id="JABSTQ010009248">
    <property type="protein sequence ID" value="KAG0431184.1"/>
    <property type="molecule type" value="Genomic_DNA"/>
</dbReference>
<organism evidence="1 2">
    <name type="scientific">Ixodes persulcatus</name>
    <name type="common">Taiga tick</name>
    <dbReference type="NCBI Taxonomy" id="34615"/>
    <lineage>
        <taxon>Eukaryota</taxon>
        <taxon>Metazoa</taxon>
        <taxon>Ecdysozoa</taxon>
        <taxon>Arthropoda</taxon>
        <taxon>Chelicerata</taxon>
        <taxon>Arachnida</taxon>
        <taxon>Acari</taxon>
        <taxon>Parasitiformes</taxon>
        <taxon>Ixodida</taxon>
        <taxon>Ixodoidea</taxon>
        <taxon>Ixodidae</taxon>
        <taxon>Ixodinae</taxon>
        <taxon>Ixodes</taxon>
    </lineage>
</organism>
<accession>A0AC60QAW2</accession>
<proteinExistence type="predicted"/>
<dbReference type="Proteomes" id="UP000805193">
    <property type="component" value="Unassembled WGS sequence"/>
</dbReference>